<feature type="region of interest" description="Disordered" evidence="6">
    <location>
        <begin position="22"/>
        <end position="46"/>
    </location>
</feature>
<protein>
    <submittedName>
        <fullName evidence="8">Membrane protein</fullName>
    </submittedName>
</protein>
<reference evidence="9" key="1">
    <citation type="submission" date="2017-08" db="EMBL/GenBank/DDBJ databases">
        <authorList>
            <person name="Varghese N."/>
            <person name="Submissions S."/>
        </authorList>
    </citation>
    <scope>NUCLEOTIDE SEQUENCE [LARGE SCALE GENOMIC DNA]</scope>
    <source>
        <strain evidence="9">DSM 23173</strain>
    </source>
</reference>
<keyword evidence="3 7" id="KW-0812">Transmembrane</keyword>
<evidence type="ECO:0000256" key="1">
    <source>
        <dbReference type="ARBA" id="ARBA00004651"/>
    </source>
</evidence>
<feature type="transmembrane region" description="Helical" evidence="7">
    <location>
        <begin position="250"/>
        <end position="270"/>
    </location>
</feature>
<evidence type="ECO:0000256" key="2">
    <source>
        <dbReference type="ARBA" id="ARBA00022475"/>
    </source>
</evidence>
<keyword evidence="5 7" id="KW-0472">Membrane</keyword>
<dbReference type="GO" id="GO:0005886">
    <property type="term" value="C:plasma membrane"/>
    <property type="evidence" value="ECO:0007669"/>
    <property type="project" value="UniProtKB-SubCell"/>
</dbReference>
<accession>A0A285UGL3</accession>
<evidence type="ECO:0000256" key="7">
    <source>
        <dbReference type="SAM" id="Phobius"/>
    </source>
</evidence>
<feature type="transmembrane region" description="Helical" evidence="7">
    <location>
        <begin position="316"/>
        <end position="343"/>
    </location>
</feature>
<evidence type="ECO:0000256" key="5">
    <source>
        <dbReference type="ARBA" id="ARBA00023136"/>
    </source>
</evidence>
<keyword evidence="4 7" id="KW-1133">Transmembrane helix</keyword>
<feature type="transmembrane region" description="Helical" evidence="7">
    <location>
        <begin position="282"/>
        <end position="304"/>
    </location>
</feature>
<dbReference type="Pfam" id="PF03631">
    <property type="entry name" value="Virul_fac_BrkB"/>
    <property type="match status" value="1"/>
</dbReference>
<evidence type="ECO:0000313" key="9">
    <source>
        <dbReference type="Proteomes" id="UP000219412"/>
    </source>
</evidence>
<evidence type="ECO:0000256" key="6">
    <source>
        <dbReference type="SAM" id="MobiDB-lite"/>
    </source>
</evidence>
<keyword evidence="2" id="KW-1003">Cell membrane</keyword>
<evidence type="ECO:0000256" key="3">
    <source>
        <dbReference type="ARBA" id="ARBA00022692"/>
    </source>
</evidence>
<organism evidence="8 9">
    <name type="scientific">Salinicoccus kekensis</name>
    <dbReference type="NCBI Taxonomy" id="714307"/>
    <lineage>
        <taxon>Bacteria</taxon>
        <taxon>Bacillati</taxon>
        <taxon>Bacillota</taxon>
        <taxon>Bacilli</taxon>
        <taxon>Bacillales</taxon>
        <taxon>Staphylococcaceae</taxon>
        <taxon>Salinicoccus</taxon>
    </lineage>
</organism>
<feature type="transmembrane region" description="Helical" evidence="7">
    <location>
        <begin position="164"/>
        <end position="187"/>
    </location>
</feature>
<dbReference type="PANTHER" id="PTHR30213:SF0">
    <property type="entry name" value="UPF0761 MEMBRANE PROTEIN YIHY"/>
    <property type="match status" value="1"/>
</dbReference>
<dbReference type="NCBIfam" id="TIGR00765">
    <property type="entry name" value="yihY_not_rbn"/>
    <property type="match status" value="1"/>
</dbReference>
<evidence type="ECO:0000313" key="8">
    <source>
        <dbReference type="EMBL" id="SOC40548.1"/>
    </source>
</evidence>
<evidence type="ECO:0000256" key="4">
    <source>
        <dbReference type="ARBA" id="ARBA00022989"/>
    </source>
</evidence>
<gene>
    <name evidence="8" type="ORF">SAMN05878391_0994</name>
</gene>
<feature type="transmembrane region" description="Helical" evidence="7">
    <location>
        <begin position="104"/>
        <end position="126"/>
    </location>
</feature>
<dbReference type="InterPro" id="IPR017039">
    <property type="entry name" value="Virul_fac_BrkB"/>
</dbReference>
<dbReference type="EMBL" id="OBQF01000002">
    <property type="protein sequence ID" value="SOC40548.1"/>
    <property type="molecule type" value="Genomic_DNA"/>
</dbReference>
<proteinExistence type="predicted"/>
<comment type="subcellular location">
    <subcellularLocation>
        <location evidence="1">Cell membrane</location>
        <topology evidence="1">Multi-pass membrane protein</topology>
    </subcellularLocation>
</comment>
<feature type="transmembrane region" description="Helical" evidence="7">
    <location>
        <begin position="207"/>
        <end position="230"/>
    </location>
</feature>
<keyword evidence="9" id="KW-1185">Reference proteome</keyword>
<feature type="compositionally biased region" description="Basic and acidic residues" evidence="6">
    <location>
        <begin position="26"/>
        <end position="46"/>
    </location>
</feature>
<dbReference type="AlphaFoldDB" id="A0A285UGL3"/>
<name>A0A285UGL3_9STAP</name>
<dbReference type="Proteomes" id="UP000219412">
    <property type="component" value="Unassembled WGS sequence"/>
</dbReference>
<dbReference type="PANTHER" id="PTHR30213">
    <property type="entry name" value="INNER MEMBRANE PROTEIN YHJD"/>
    <property type="match status" value="1"/>
</dbReference>
<sequence>MLVLFFKRGVLMSKDENKNSKYLSQIKEESEGKKDNKGKGNKKKGDETYVENTVFKSKEPKKDDEQLYVSQINKPAKAKEDANFFQKLMFQFSKDNTTGMAAQLAYYFMLAIFPLLIFLLTLVPLFNIDQATITGFIEDYAPAEISGMLAGVIDDVMAQSNGGLLSVGLIATLWAASNGMTALMNAFNVAYDVEDNRNFVVAKGLSIIFTIVLTLSVLLTFVLIVFGGQIGNLMFGVIGLDQQFSTVWNLIRSILPLLLVFVVFLIMYAVAPNIKIDWKSVIPGTIFTTIAFLVASWGFGFYVSNFGNYSATYGSLAGVIILLLWLFITGIIIITGAQINAIIHKNDLAKQSDTNTAEAGGTS</sequence>